<reference evidence="2 3" key="1">
    <citation type="journal article" date="2017" name="BMC Biol.">
        <title>Genomic innovations, transcriptional plasticity and gene loss underlying the evolution and divergence of two highly polyphagous and invasive Helicoverpa pest species.</title>
        <authorList>
            <person name="Pearce S.L."/>
            <person name="Clarke D.F."/>
            <person name="East P.D."/>
            <person name="Elfekih S."/>
            <person name="Gordon K.H."/>
            <person name="Jermiin L.S."/>
            <person name="McGaughran A."/>
            <person name="Oakeshott J.G."/>
            <person name="Papanikolaou A."/>
            <person name="Perera O.P."/>
            <person name="Rane R.V."/>
            <person name="Richards S."/>
            <person name="Tay W.T."/>
            <person name="Walsh T.K."/>
            <person name="Anderson A."/>
            <person name="Anderson C.J."/>
            <person name="Asgari S."/>
            <person name="Board P.G."/>
            <person name="Bretschneider A."/>
            <person name="Campbell P.M."/>
            <person name="Chertemps T."/>
            <person name="Christeller J.T."/>
            <person name="Coppin C.W."/>
            <person name="Downes S.J."/>
            <person name="Duan G."/>
            <person name="Farnsworth C.A."/>
            <person name="Good R.T."/>
            <person name="Han L.B."/>
            <person name="Han Y.C."/>
            <person name="Hatje K."/>
            <person name="Horne I."/>
            <person name="Huang Y.P."/>
            <person name="Hughes D.S."/>
            <person name="Jacquin-Joly E."/>
            <person name="James W."/>
            <person name="Jhangiani S."/>
            <person name="Kollmar M."/>
            <person name="Kuwar S.S."/>
            <person name="Li S."/>
            <person name="Liu N.Y."/>
            <person name="Maibeche M.T."/>
            <person name="Miller J.R."/>
            <person name="Montagne N."/>
            <person name="Perry T."/>
            <person name="Qu J."/>
            <person name="Song S.V."/>
            <person name="Sutton G.G."/>
            <person name="Vogel H."/>
            <person name="Walenz B.P."/>
            <person name="Xu W."/>
            <person name="Zhang H.J."/>
            <person name="Zou Z."/>
            <person name="Batterham P."/>
            <person name="Edwards O.R."/>
            <person name="Feyereisen R."/>
            <person name="Gibbs R.A."/>
            <person name="Heckel D.G."/>
            <person name="McGrath A."/>
            <person name="Robin C."/>
            <person name="Scherer S.E."/>
            <person name="Worley K.C."/>
            <person name="Wu Y.D."/>
        </authorList>
    </citation>
    <scope>NUCLEOTIDE SEQUENCE [LARGE SCALE GENOMIC DNA]</scope>
    <source>
        <strain evidence="2">Harm_GR_Male_#8</strain>
        <tissue evidence="2">Whole organism</tissue>
    </source>
</reference>
<organism evidence="2 3">
    <name type="scientific">Helicoverpa armigera</name>
    <name type="common">Cotton bollworm</name>
    <name type="synonym">Heliothis armigera</name>
    <dbReference type="NCBI Taxonomy" id="29058"/>
    <lineage>
        <taxon>Eukaryota</taxon>
        <taxon>Metazoa</taxon>
        <taxon>Ecdysozoa</taxon>
        <taxon>Arthropoda</taxon>
        <taxon>Hexapoda</taxon>
        <taxon>Insecta</taxon>
        <taxon>Pterygota</taxon>
        <taxon>Neoptera</taxon>
        <taxon>Endopterygota</taxon>
        <taxon>Lepidoptera</taxon>
        <taxon>Glossata</taxon>
        <taxon>Ditrysia</taxon>
        <taxon>Noctuoidea</taxon>
        <taxon>Noctuidae</taxon>
        <taxon>Heliothinae</taxon>
        <taxon>Helicoverpa</taxon>
    </lineage>
</organism>
<sequence length="115" mass="12635">MVRSKREWDAVASFCEAVCSRRRRRSVREFAPLIPATVLDQVDTTGLPATVGVGLWAVSSGGSSLMSIFRQQTHVGGMRCFTRSSKRCQQPQRAQQGKGLPGLRDCSKELPRPGT</sequence>
<accession>A0A2W1BRN1</accession>
<evidence type="ECO:0000313" key="2">
    <source>
        <dbReference type="EMBL" id="PZC75807.1"/>
    </source>
</evidence>
<evidence type="ECO:0000313" key="3">
    <source>
        <dbReference type="Proteomes" id="UP000249218"/>
    </source>
</evidence>
<proteinExistence type="predicted"/>
<name>A0A2W1BRN1_HELAM</name>
<dbReference type="Proteomes" id="UP000249218">
    <property type="component" value="Unassembled WGS sequence"/>
</dbReference>
<evidence type="ECO:0000256" key="1">
    <source>
        <dbReference type="SAM" id="MobiDB-lite"/>
    </source>
</evidence>
<dbReference type="AlphaFoldDB" id="A0A2W1BRN1"/>
<protein>
    <submittedName>
        <fullName evidence="2">Uncharacterized protein</fullName>
    </submittedName>
</protein>
<feature type="compositionally biased region" description="Basic and acidic residues" evidence="1">
    <location>
        <begin position="105"/>
        <end position="115"/>
    </location>
</feature>
<dbReference type="EMBL" id="KZ149981">
    <property type="protein sequence ID" value="PZC75807.1"/>
    <property type="molecule type" value="Genomic_DNA"/>
</dbReference>
<keyword evidence="3" id="KW-1185">Reference proteome</keyword>
<feature type="region of interest" description="Disordered" evidence="1">
    <location>
        <begin position="86"/>
        <end position="115"/>
    </location>
</feature>
<gene>
    <name evidence="2" type="primary">HaOG205627</name>
    <name evidence="2" type="ORF">B5X24_HaOG205627</name>
</gene>